<evidence type="ECO:0000313" key="1">
    <source>
        <dbReference type="EMBL" id="CAJ2504190.1"/>
    </source>
</evidence>
<evidence type="ECO:0000313" key="2">
    <source>
        <dbReference type="Proteomes" id="UP001295740"/>
    </source>
</evidence>
<dbReference type="AlphaFoldDB" id="A0AAI8VFY6"/>
<gene>
    <name evidence="1" type="ORF">KHLLAP_LOCUS4658</name>
</gene>
<comment type="caution">
    <text evidence="1">The sequence shown here is derived from an EMBL/GenBank/DDBJ whole genome shotgun (WGS) entry which is preliminary data.</text>
</comment>
<dbReference type="EMBL" id="CAUWAG010000006">
    <property type="protein sequence ID" value="CAJ2504190.1"/>
    <property type="molecule type" value="Genomic_DNA"/>
</dbReference>
<keyword evidence="2" id="KW-1185">Reference proteome</keyword>
<proteinExistence type="predicted"/>
<dbReference type="Proteomes" id="UP001295740">
    <property type="component" value="Unassembled WGS sequence"/>
</dbReference>
<sequence>MDSAQASALTKKYPEHLFPVWTFSAIIIWTGCGLSRFPDLTITEFVRVFDELFDVESSHAGLFLWDTYSALKACVYQARVGNDDKGNALNTVGHISSLYEHVNTAKRRVFGMISLFEVSAFVAVRANEEIIRGVQVMFDTDGLEGVWQKPLTELKSHTELRAKEFRDLGLAEHMADSEAACKWIGWTSDILDDLQDKVLHDQFGRRVRAHVNPLVGLEPQALGVEPDALLGQHPALCGFFKHNLYLQLEIRAMSLEEDQFTLTTMMHLYVARRSVFPNDPNMKSLFFGGLPGSVEEARKKACLAFGFKLSQFARDARSGGHVDPKMARQSWFADLRRTIQNPASIARLSRLLQLPVETTAKLAEQWSRVGHMPHTPLQLNVLMRCEFLDLHFGWFSLMGSCEDMFSKIRAKVREETGEHFEHRSELLLAILTQAEGLEGIARNMKIDVPLILRQHSSPLAQAWNIMKTAFMKETEHPFQIPGTTGSVPMKSWAGDQELLRMAQRHCGISAYPNIAVRHMQTQLYENWPAASIEMSAVRRYHHDSYLQHEAIRREAGMSG</sequence>
<organism evidence="1 2">
    <name type="scientific">Anthostomella pinea</name>
    <dbReference type="NCBI Taxonomy" id="933095"/>
    <lineage>
        <taxon>Eukaryota</taxon>
        <taxon>Fungi</taxon>
        <taxon>Dikarya</taxon>
        <taxon>Ascomycota</taxon>
        <taxon>Pezizomycotina</taxon>
        <taxon>Sordariomycetes</taxon>
        <taxon>Xylariomycetidae</taxon>
        <taxon>Xylariales</taxon>
        <taxon>Xylariaceae</taxon>
        <taxon>Anthostomella</taxon>
    </lineage>
</organism>
<reference evidence="1" key="1">
    <citation type="submission" date="2023-10" db="EMBL/GenBank/DDBJ databases">
        <authorList>
            <person name="Hackl T."/>
        </authorList>
    </citation>
    <scope>NUCLEOTIDE SEQUENCE</scope>
</reference>
<protein>
    <submittedName>
        <fullName evidence="1">Uu.00g115840.m01.CDS01</fullName>
    </submittedName>
</protein>
<accession>A0AAI8VFY6</accession>
<name>A0AAI8VFY6_9PEZI</name>